<protein>
    <submittedName>
        <fullName evidence="1">Amidohydrolase family protein</fullName>
    </submittedName>
</protein>
<comment type="caution">
    <text evidence="1">The sequence shown here is derived from an EMBL/GenBank/DDBJ whole genome shotgun (WGS) entry which is preliminary data.</text>
</comment>
<proteinExistence type="predicted"/>
<dbReference type="Proteomes" id="UP000447876">
    <property type="component" value="Unassembled WGS sequence"/>
</dbReference>
<sequence>MKGGGSLKMKVADFHCDALSKMRLHPEMDFTADDRLDVSAKRMVQGNVKLQCFAIFLSKQLGTPNMGHILDQIDVYNTRVIPNGIFPIRYAEELEQWEQEGKQGGLLALEGADGLEGNLHYLQVCFDLGVRLLGITWNHANWAADGILEQRNGGFTFKGVQLVDLSHQLEMILDVSHLSQKGFWELVELSEAAQRPFIASHSNAYAVCDHVRNLHDEQIQAIIRMNGRIGVTFVPWFVHKGGVPSSKHLLPHIEHICALGGEDHIMFGSDFDGIEEHLSDFDHCGRYLDWAEMLLKHYPERLVRGWLYDNAVRFLRMWLPKNK</sequence>
<dbReference type="InterPro" id="IPR008257">
    <property type="entry name" value="Pept_M19"/>
</dbReference>
<dbReference type="Gene3D" id="3.20.20.140">
    <property type="entry name" value="Metal-dependent hydrolases"/>
    <property type="match status" value="1"/>
</dbReference>
<keyword evidence="1" id="KW-0378">Hydrolase</keyword>
<dbReference type="Pfam" id="PF01244">
    <property type="entry name" value="Peptidase_M19"/>
    <property type="match status" value="1"/>
</dbReference>
<dbReference type="InterPro" id="IPR032466">
    <property type="entry name" value="Metal_Hydrolase"/>
</dbReference>
<dbReference type="EMBL" id="WNZW01000003">
    <property type="protein sequence ID" value="MUG45635.1"/>
    <property type="molecule type" value="Genomic_DNA"/>
</dbReference>
<name>A0A7X2Z1A5_9BACL</name>
<gene>
    <name evidence="1" type="ORF">GNP95_11610</name>
</gene>
<dbReference type="SUPFAM" id="SSF51556">
    <property type="entry name" value="Metallo-dependent hydrolases"/>
    <property type="match status" value="1"/>
</dbReference>
<dbReference type="PROSITE" id="PS51365">
    <property type="entry name" value="RENAL_DIPEPTIDASE_2"/>
    <property type="match status" value="1"/>
</dbReference>
<reference evidence="1 2" key="1">
    <citation type="submission" date="2019-11" db="EMBL/GenBank/DDBJ databases">
        <title>Draft genome sequences of five Paenibacillus species of dairy origin.</title>
        <authorList>
            <person name="Olajide A.M."/>
            <person name="Chen S."/>
            <person name="Lapointe G."/>
        </authorList>
    </citation>
    <scope>NUCLEOTIDE SEQUENCE [LARGE SCALE GENOMIC DNA]</scope>
    <source>
        <strain evidence="1 2">12CR55</strain>
    </source>
</reference>
<dbReference type="GO" id="GO:0006508">
    <property type="term" value="P:proteolysis"/>
    <property type="evidence" value="ECO:0007669"/>
    <property type="project" value="InterPro"/>
</dbReference>
<evidence type="ECO:0000313" key="1">
    <source>
        <dbReference type="EMBL" id="MUG45635.1"/>
    </source>
</evidence>
<organism evidence="1 2">
    <name type="scientific">Paenibacillus woosongensis</name>
    <dbReference type="NCBI Taxonomy" id="307580"/>
    <lineage>
        <taxon>Bacteria</taxon>
        <taxon>Bacillati</taxon>
        <taxon>Bacillota</taxon>
        <taxon>Bacilli</taxon>
        <taxon>Bacillales</taxon>
        <taxon>Paenibacillaceae</taxon>
        <taxon>Paenibacillus</taxon>
    </lineage>
</organism>
<dbReference type="OrthoDB" id="9804920at2"/>
<dbReference type="AlphaFoldDB" id="A0A7X2Z1A5"/>
<evidence type="ECO:0000313" key="2">
    <source>
        <dbReference type="Proteomes" id="UP000447876"/>
    </source>
</evidence>
<accession>A0A7X2Z1A5</accession>
<dbReference type="PANTHER" id="PTHR10443:SF12">
    <property type="entry name" value="DIPEPTIDASE"/>
    <property type="match status" value="1"/>
</dbReference>
<dbReference type="PANTHER" id="PTHR10443">
    <property type="entry name" value="MICROSOMAL DIPEPTIDASE"/>
    <property type="match status" value="1"/>
</dbReference>
<dbReference type="GO" id="GO:0070573">
    <property type="term" value="F:metallodipeptidase activity"/>
    <property type="evidence" value="ECO:0007669"/>
    <property type="project" value="InterPro"/>
</dbReference>